<proteinExistence type="predicted"/>
<protein>
    <submittedName>
        <fullName evidence="1">Uncharacterized protein</fullName>
    </submittedName>
</protein>
<evidence type="ECO:0000313" key="2">
    <source>
        <dbReference type="Proteomes" id="UP000800035"/>
    </source>
</evidence>
<name>A0A6A5TFM4_9PLEO</name>
<keyword evidence="2" id="KW-1185">Reference proteome</keyword>
<evidence type="ECO:0000313" key="1">
    <source>
        <dbReference type="EMBL" id="KAF1949576.1"/>
    </source>
</evidence>
<dbReference type="Proteomes" id="UP000800035">
    <property type="component" value="Unassembled WGS sequence"/>
</dbReference>
<reference evidence="1" key="1">
    <citation type="journal article" date="2020" name="Stud. Mycol.">
        <title>101 Dothideomycetes genomes: a test case for predicting lifestyles and emergence of pathogens.</title>
        <authorList>
            <person name="Haridas S."/>
            <person name="Albert R."/>
            <person name="Binder M."/>
            <person name="Bloem J."/>
            <person name="Labutti K."/>
            <person name="Salamov A."/>
            <person name="Andreopoulos B."/>
            <person name="Baker S."/>
            <person name="Barry K."/>
            <person name="Bills G."/>
            <person name="Bluhm B."/>
            <person name="Cannon C."/>
            <person name="Castanera R."/>
            <person name="Culley D."/>
            <person name="Daum C."/>
            <person name="Ezra D."/>
            <person name="Gonzalez J."/>
            <person name="Henrissat B."/>
            <person name="Kuo A."/>
            <person name="Liang C."/>
            <person name="Lipzen A."/>
            <person name="Lutzoni F."/>
            <person name="Magnuson J."/>
            <person name="Mondo S."/>
            <person name="Nolan M."/>
            <person name="Ohm R."/>
            <person name="Pangilinan J."/>
            <person name="Park H.-J."/>
            <person name="Ramirez L."/>
            <person name="Alfaro M."/>
            <person name="Sun H."/>
            <person name="Tritt A."/>
            <person name="Yoshinaga Y."/>
            <person name="Zwiers L.-H."/>
            <person name="Turgeon B."/>
            <person name="Goodwin S."/>
            <person name="Spatafora J."/>
            <person name="Crous P."/>
            <person name="Grigoriev I."/>
        </authorList>
    </citation>
    <scope>NUCLEOTIDE SEQUENCE</scope>
    <source>
        <strain evidence="1">CBS 675.92</strain>
    </source>
</reference>
<sequence length="104" mass="11632">MSVGLPAFVSSTICSGSACVLTSDVEFPTDRLTARWASLPQNQLLQVRNQLFHNREPQPRNKKFSDHQVIPGLGTGRLQKARNPSPVTFRFHPGYRSEELEVLA</sequence>
<dbReference type="EMBL" id="ML977035">
    <property type="protein sequence ID" value="KAF1949576.1"/>
    <property type="molecule type" value="Genomic_DNA"/>
</dbReference>
<organism evidence="1 2">
    <name type="scientific">Byssothecium circinans</name>
    <dbReference type="NCBI Taxonomy" id="147558"/>
    <lineage>
        <taxon>Eukaryota</taxon>
        <taxon>Fungi</taxon>
        <taxon>Dikarya</taxon>
        <taxon>Ascomycota</taxon>
        <taxon>Pezizomycotina</taxon>
        <taxon>Dothideomycetes</taxon>
        <taxon>Pleosporomycetidae</taxon>
        <taxon>Pleosporales</taxon>
        <taxon>Massarineae</taxon>
        <taxon>Massarinaceae</taxon>
        <taxon>Byssothecium</taxon>
    </lineage>
</organism>
<accession>A0A6A5TFM4</accession>
<gene>
    <name evidence="1" type="ORF">CC80DRAFT_255401</name>
</gene>
<dbReference type="AlphaFoldDB" id="A0A6A5TFM4"/>